<keyword evidence="2" id="KW-0813">Transport</keyword>
<feature type="transmembrane region" description="Helical" evidence="6">
    <location>
        <begin position="264"/>
        <end position="285"/>
    </location>
</feature>
<dbReference type="SUPFAM" id="SSF103473">
    <property type="entry name" value="MFS general substrate transporter"/>
    <property type="match status" value="1"/>
</dbReference>
<dbReference type="EMBL" id="JAHHHN010000005">
    <property type="protein sequence ID" value="MBW4561789.1"/>
    <property type="molecule type" value="Genomic_DNA"/>
</dbReference>
<proteinExistence type="predicted"/>
<keyword evidence="4 6" id="KW-1133">Transmembrane helix</keyword>
<dbReference type="AlphaFoldDB" id="A0A951PWU6"/>
<dbReference type="PROSITE" id="PS50850">
    <property type="entry name" value="MFS"/>
    <property type="match status" value="1"/>
</dbReference>
<accession>A0A951PWU6</accession>
<evidence type="ECO:0000256" key="3">
    <source>
        <dbReference type="ARBA" id="ARBA00022692"/>
    </source>
</evidence>
<dbReference type="Pfam" id="PF07690">
    <property type="entry name" value="MFS_1"/>
    <property type="match status" value="1"/>
</dbReference>
<gene>
    <name evidence="8" type="ORF">KME32_11650</name>
</gene>
<evidence type="ECO:0000256" key="1">
    <source>
        <dbReference type="ARBA" id="ARBA00004651"/>
    </source>
</evidence>
<evidence type="ECO:0000313" key="9">
    <source>
        <dbReference type="Proteomes" id="UP000715781"/>
    </source>
</evidence>
<evidence type="ECO:0000256" key="5">
    <source>
        <dbReference type="ARBA" id="ARBA00023136"/>
    </source>
</evidence>
<feature type="transmembrane region" description="Helical" evidence="6">
    <location>
        <begin position="175"/>
        <end position="195"/>
    </location>
</feature>
<dbReference type="Proteomes" id="UP000715781">
    <property type="component" value="Unassembled WGS sequence"/>
</dbReference>
<dbReference type="InterPro" id="IPR004752">
    <property type="entry name" value="AmpG_permease/AT-1"/>
</dbReference>
<dbReference type="NCBIfam" id="TIGR00901">
    <property type="entry name" value="2A0125"/>
    <property type="match status" value="1"/>
</dbReference>
<dbReference type="InterPro" id="IPR020846">
    <property type="entry name" value="MFS_dom"/>
</dbReference>
<organism evidence="8 9">
    <name type="scientific">Mojavia pulchra JT2-VF2</name>
    <dbReference type="NCBI Taxonomy" id="287848"/>
    <lineage>
        <taxon>Bacteria</taxon>
        <taxon>Bacillati</taxon>
        <taxon>Cyanobacteriota</taxon>
        <taxon>Cyanophyceae</taxon>
        <taxon>Nostocales</taxon>
        <taxon>Nostocaceae</taxon>
    </lineage>
</organism>
<feature type="transmembrane region" description="Helical" evidence="6">
    <location>
        <begin position="108"/>
        <end position="124"/>
    </location>
</feature>
<feature type="transmembrane region" description="Helical" evidence="6">
    <location>
        <begin position="320"/>
        <end position="344"/>
    </location>
</feature>
<dbReference type="InterPro" id="IPR011701">
    <property type="entry name" value="MFS"/>
</dbReference>
<feature type="transmembrane region" description="Helical" evidence="6">
    <location>
        <begin position="145"/>
        <end position="169"/>
    </location>
</feature>
<dbReference type="GO" id="GO:0022857">
    <property type="term" value="F:transmembrane transporter activity"/>
    <property type="evidence" value="ECO:0007669"/>
    <property type="project" value="InterPro"/>
</dbReference>
<feature type="transmembrane region" description="Helical" evidence="6">
    <location>
        <begin position="50"/>
        <end position="71"/>
    </location>
</feature>
<comment type="subcellular location">
    <subcellularLocation>
        <location evidence="1">Cell membrane</location>
        <topology evidence="1">Multi-pass membrane protein</topology>
    </subcellularLocation>
</comment>
<keyword evidence="5 6" id="KW-0472">Membrane</keyword>
<feature type="transmembrane region" description="Helical" evidence="6">
    <location>
        <begin position="83"/>
        <end position="102"/>
    </location>
</feature>
<evidence type="ECO:0000256" key="2">
    <source>
        <dbReference type="ARBA" id="ARBA00022448"/>
    </source>
</evidence>
<keyword evidence="3 6" id="KW-0812">Transmembrane</keyword>
<sequence length="430" mass="46421">MNPVRSLLQLFGSRKMAALLLLGFSSGLPLLLIGNTLKAWMTIEKVDLAAIGWFSLASLPYSLKFLWSPFLDRFTMPFLGRRRGWLIVMQLALVVAIAIMGFQQPKQALQLLAINAIVIAFLSATQDIAVDAYRTDVLEKLEMGAGAAVFILGYRIALLVSGALALILADRMPWSSVYLFMAGTMVIGIFATLLAPEPKEISPPASLTDAVILPFSEFFQRQGVIQALFVLLFITLYKLGDALLSNMTTPFLLQVGFTKTDIGAIQVGMGLIATIVGALAGGAILSRIGINRSLWVFGILQALSNFAYLTLAYTGKNYQALVLAINIEQFCGGLGTAAFVAFLMSLCNQKFSATQYALLSSLMAVSRDILASPGGAIAQSTGWPVFFIITIVAAVPGLLLLPVFAPWNPQPVGISRPGLDDEEEDLWETK</sequence>
<evidence type="ECO:0000256" key="6">
    <source>
        <dbReference type="SAM" id="Phobius"/>
    </source>
</evidence>
<dbReference type="PANTHER" id="PTHR12778:SF10">
    <property type="entry name" value="MAJOR FACILITATOR SUPERFAMILY DOMAIN-CONTAINING PROTEIN 3"/>
    <property type="match status" value="1"/>
</dbReference>
<name>A0A951PWU6_9NOST</name>
<feature type="transmembrane region" description="Helical" evidence="6">
    <location>
        <begin position="294"/>
        <end position="314"/>
    </location>
</feature>
<feature type="domain" description="Major facilitator superfamily (MFS) profile" evidence="7">
    <location>
        <begin position="15"/>
        <end position="408"/>
    </location>
</feature>
<comment type="caution">
    <text evidence="8">The sequence shown here is derived from an EMBL/GenBank/DDBJ whole genome shotgun (WGS) entry which is preliminary data.</text>
</comment>
<reference evidence="8" key="2">
    <citation type="journal article" date="2022" name="Microbiol. Resour. Announc.">
        <title>Metagenome Sequencing to Explore Phylogenomics of Terrestrial Cyanobacteria.</title>
        <authorList>
            <person name="Ward R.D."/>
            <person name="Stajich J.E."/>
            <person name="Johansen J.R."/>
            <person name="Huntemann M."/>
            <person name="Clum A."/>
            <person name="Foster B."/>
            <person name="Foster B."/>
            <person name="Roux S."/>
            <person name="Palaniappan K."/>
            <person name="Varghese N."/>
            <person name="Mukherjee S."/>
            <person name="Reddy T.B.K."/>
            <person name="Daum C."/>
            <person name="Copeland A."/>
            <person name="Chen I.A."/>
            <person name="Ivanova N.N."/>
            <person name="Kyrpides N.C."/>
            <person name="Shapiro N."/>
            <person name="Eloe-Fadrosh E.A."/>
            <person name="Pietrasiak N."/>
        </authorList>
    </citation>
    <scope>NUCLEOTIDE SEQUENCE</scope>
    <source>
        <strain evidence="8">JT2-VF2</strain>
    </source>
</reference>
<dbReference type="FunFam" id="1.20.1250.20:FF:000072">
    <property type="entry name" value="Muropeptide transporter AmpG"/>
    <property type="match status" value="1"/>
</dbReference>
<protein>
    <submittedName>
        <fullName evidence="8">AmpG family muropeptide MFS transporter</fullName>
    </submittedName>
</protein>
<dbReference type="PANTHER" id="PTHR12778">
    <property type="entry name" value="SOLUTE CARRIER FAMILY 33 ACETYL-COA TRANSPORTER -RELATED"/>
    <property type="match status" value="1"/>
</dbReference>
<evidence type="ECO:0000256" key="4">
    <source>
        <dbReference type="ARBA" id="ARBA00022989"/>
    </source>
</evidence>
<dbReference type="CDD" id="cd17486">
    <property type="entry name" value="MFS_AmpG_like"/>
    <property type="match status" value="1"/>
</dbReference>
<evidence type="ECO:0000313" key="8">
    <source>
        <dbReference type="EMBL" id="MBW4561789.1"/>
    </source>
</evidence>
<feature type="transmembrane region" description="Helical" evidence="6">
    <location>
        <begin position="383"/>
        <end position="407"/>
    </location>
</feature>
<dbReference type="InterPro" id="IPR036259">
    <property type="entry name" value="MFS_trans_sf"/>
</dbReference>
<reference evidence="8" key="1">
    <citation type="submission" date="2021-05" db="EMBL/GenBank/DDBJ databases">
        <authorList>
            <person name="Pietrasiak N."/>
            <person name="Ward R."/>
            <person name="Stajich J.E."/>
            <person name="Kurbessoian T."/>
        </authorList>
    </citation>
    <scope>NUCLEOTIDE SEQUENCE</scope>
    <source>
        <strain evidence="8">JT2-VF2</strain>
    </source>
</reference>
<evidence type="ECO:0000259" key="7">
    <source>
        <dbReference type="PROSITE" id="PS50850"/>
    </source>
</evidence>
<dbReference type="GO" id="GO:0005886">
    <property type="term" value="C:plasma membrane"/>
    <property type="evidence" value="ECO:0007669"/>
    <property type="project" value="UniProtKB-SubCell"/>
</dbReference>
<dbReference type="Gene3D" id="1.20.1250.20">
    <property type="entry name" value="MFS general substrate transporter like domains"/>
    <property type="match status" value="2"/>
</dbReference>